<dbReference type="OrthoDB" id="3182597at2"/>
<gene>
    <name evidence="1" type="ORF">KR76_15055</name>
</gene>
<dbReference type="SUPFAM" id="SSF57783">
    <property type="entry name" value="Zinc beta-ribbon"/>
    <property type="match status" value="1"/>
</dbReference>
<dbReference type="AlphaFoldDB" id="A0A0A1DK12"/>
<organism evidence="1 2">
    <name type="scientific">Nocardioides simplex</name>
    <name type="common">Arthrobacter simplex</name>
    <dbReference type="NCBI Taxonomy" id="2045"/>
    <lineage>
        <taxon>Bacteria</taxon>
        <taxon>Bacillati</taxon>
        <taxon>Actinomycetota</taxon>
        <taxon>Actinomycetes</taxon>
        <taxon>Propionibacteriales</taxon>
        <taxon>Nocardioidaceae</taxon>
        <taxon>Pimelobacter</taxon>
    </lineage>
</organism>
<dbReference type="HOGENOM" id="CLU_2383240_0_0_11"/>
<accession>A0A0A1DK12</accession>
<name>A0A0A1DK12_NOCSI</name>
<protein>
    <submittedName>
        <fullName evidence="1">Uncharacterized protein</fullName>
    </submittedName>
</protein>
<keyword evidence="2" id="KW-1185">Reference proteome</keyword>
<dbReference type="KEGG" id="psim:KR76_15055"/>
<reference evidence="1 2" key="1">
    <citation type="journal article" date="2015" name="Genome Announc.">
        <title>Complete Genome Sequence of Steroid-Transforming Nocardioides simplex VKM Ac-2033D.</title>
        <authorList>
            <person name="Shtratnikova V.Y."/>
            <person name="Schelkunov M.I."/>
            <person name="Pekov Y.A."/>
            <person name="Fokina V.V."/>
            <person name="Logacheva M.D."/>
            <person name="Sokolov S.L."/>
            <person name="Bragin E.Y."/>
            <person name="Ashapkin V.V."/>
            <person name="Donova M.V."/>
        </authorList>
    </citation>
    <scope>NUCLEOTIDE SEQUENCE [LARGE SCALE GENOMIC DNA]</scope>
    <source>
        <strain evidence="1 2">VKM Ac-2033D</strain>
    </source>
</reference>
<sequence>MTTQPRTETRTSVCAQCQSQISISIAVGEQRWSDAEWEHAEPQEATRHRAIPEVRIACDATCPNCKYPEIGFAPARDEFVCSRCGHTQTERPKD</sequence>
<dbReference type="Proteomes" id="UP000030300">
    <property type="component" value="Chromosome"/>
</dbReference>
<dbReference type="GeneID" id="96610171"/>
<dbReference type="STRING" id="2045.KR76_15055"/>
<proteinExistence type="predicted"/>
<dbReference type="RefSeq" id="WP_038679403.1">
    <property type="nucleotide sequence ID" value="NZ_BJMC01000009.1"/>
</dbReference>
<dbReference type="EMBL" id="CP009896">
    <property type="protein sequence ID" value="AIY17751.1"/>
    <property type="molecule type" value="Genomic_DNA"/>
</dbReference>
<evidence type="ECO:0000313" key="1">
    <source>
        <dbReference type="EMBL" id="AIY17751.1"/>
    </source>
</evidence>
<evidence type="ECO:0000313" key="2">
    <source>
        <dbReference type="Proteomes" id="UP000030300"/>
    </source>
</evidence>